<evidence type="ECO:0000313" key="15">
    <source>
        <dbReference type="EMBL" id="VDN49350.1"/>
    </source>
</evidence>
<comment type="catalytic activity">
    <reaction evidence="11 12">
        <text>uridine(1498) in 16S rRNA + S-adenosyl-L-methionine = N(3)-methyluridine(1498) in 16S rRNA + S-adenosyl-L-homocysteine + H(+)</text>
        <dbReference type="Rhea" id="RHEA:42920"/>
        <dbReference type="Rhea" id="RHEA-COMP:10283"/>
        <dbReference type="Rhea" id="RHEA-COMP:10284"/>
        <dbReference type="ChEBI" id="CHEBI:15378"/>
        <dbReference type="ChEBI" id="CHEBI:57856"/>
        <dbReference type="ChEBI" id="CHEBI:59789"/>
        <dbReference type="ChEBI" id="CHEBI:65315"/>
        <dbReference type="ChEBI" id="CHEBI:74502"/>
        <dbReference type="EC" id="2.1.1.193"/>
    </reaction>
</comment>
<dbReference type="EC" id="2.1.1.193" evidence="3 12"/>
<gene>
    <name evidence="15" type="ORF">PATL70BA_3416</name>
</gene>
<keyword evidence="6 12" id="KW-0698">rRNA processing</keyword>
<proteinExistence type="inferred from homology"/>
<dbReference type="GO" id="GO:0070475">
    <property type="term" value="P:rRNA base methylation"/>
    <property type="evidence" value="ECO:0007669"/>
    <property type="project" value="TreeGrafter"/>
</dbReference>
<dbReference type="InterPro" id="IPR029026">
    <property type="entry name" value="tRNA_m1G_MTases_N"/>
</dbReference>
<evidence type="ECO:0000256" key="2">
    <source>
        <dbReference type="ARBA" id="ARBA00005528"/>
    </source>
</evidence>
<evidence type="ECO:0000256" key="4">
    <source>
        <dbReference type="ARBA" id="ARBA00013673"/>
    </source>
</evidence>
<organism evidence="15 16">
    <name type="scientific">Petrocella atlantisensis</name>
    <dbReference type="NCBI Taxonomy" id="2173034"/>
    <lineage>
        <taxon>Bacteria</taxon>
        <taxon>Bacillati</taxon>
        <taxon>Bacillota</taxon>
        <taxon>Clostridia</taxon>
        <taxon>Lachnospirales</taxon>
        <taxon>Vallitaleaceae</taxon>
        <taxon>Petrocella</taxon>
    </lineage>
</organism>
<keyword evidence="8 12" id="KW-0808">Transferase</keyword>
<dbReference type="Pfam" id="PF04452">
    <property type="entry name" value="Methyltrans_RNA"/>
    <property type="match status" value="1"/>
</dbReference>
<keyword evidence="5 12" id="KW-0963">Cytoplasm</keyword>
<sequence>MYRFFVEPDQVKDKTILIEGANMNHMKQVLRLRVGDVVTISDGQQKDYRCIIKTIMEDEILLDIDTVVPTTNELLSKISLFQGIPKKDKMEWIIQKNIELGVCEIIPVKMKRCVVKLDDKTAKKKVERWEGIAEAAAKQSKRSIIPVVQTPVGFKGMMEQLERMDLVLVPYENADGMAYTRTVLGQLKGIKNIGIVIGPEGGFDQEEINHLMATEAKIISLGRRILRTETAGMTLLANIMIQIEEDNDGN</sequence>
<evidence type="ECO:0000256" key="11">
    <source>
        <dbReference type="ARBA" id="ARBA00047944"/>
    </source>
</evidence>
<reference evidence="15 16" key="1">
    <citation type="submission" date="2018-09" db="EMBL/GenBank/DDBJ databases">
        <authorList>
            <person name="Postec A."/>
        </authorList>
    </citation>
    <scope>NUCLEOTIDE SEQUENCE [LARGE SCALE GENOMIC DNA]</scope>
    <source>
        <strain evidence="15">70B-A</strain>
    </source>
</reference>
<evidence type="ECO:0000256" key="8">
    <source>
        <dbReference type="ARBA" id="ARBA00022679"/>
    </source>
</evidence>
<dbReference type="InterPro" id="IPR029028">
    <property type="entry name" value="Alpha/beta_knot_MTases"/>
</dbReference>
<dbReference type="PANTHER" id="PTHR30027">
    <property type="entry name" value="RIBOSOMAL RNA SMALL SUBUNIT METHYLTRANSFERASE E"/>
    <property type="match status" value="1"/>
</dbReference>
<keyword evidence="9 12" id="KW-0949">S-adenosyl-L-methionine</keyword>
<dbReference type="Proteomes" id="UP000279029">
    <property type="component" value="Chromosome"/>
</dbReference>
<evidence type="ECO:0000313" key="16">
    <source>
        <dbReference type="Proteomes" id="UP000279029"/>
    </source>
</evidence>
<evidence type="ECO:0000256" key="9">
    <source>
        <dbReference type="ARBA" id="ARBA00022691"/>
    </source>
</evidence>
<dbReference type="PIRSF" id="PIRSF015601">
    <property type="entry name" value="MTase_slr0722"/>
    <property type="match status" value="1"/>
</dbReference>
<dbReference type="AlphaFoldDB" id="A0A3P7P753"/>
<keyword evidence="16" id="KW-1185">Reference proteome</keyword>
<dbReference type="NCBIfam" id="NF008692">
    <property type="entry name" value="PRK11713.1-5"/>
    <property type="match status" value="1"/>
</dbReference>
<protein>
    <recommendedName>
        <fullName evidence="4 12">Ribosomal RNA small subunit methyltransferase E</fullName>
        <ecNumber evidence="3 12">2.1.1.193</ecNumber>
    </recommendedName>
</protein>
<dbReference type="KEGG" id="cbar:PATL70BA_3416"/>
<evidence type="ECO:0000256" key="10">
    <source>
        <dbReference type="ARBA" id="ARBA00025699"/>
    </source>
</evidence>
<dbReference type="InterPro" id="IPR046886">
    <property type="entry name" value="RsmE_MTase_dom"/>
</dbReference>
<dbReference type="EMBL" id="LR130778">
    <property type="protein sequence ID" value="VDN49350.1"/>
    <property type="molecule type" value="Genomic_DNA"/>
</dbReference>
<dbReference type="SUPFAM" id="SSF88697">
    <property type="entry name" value="PUA domain-like"/>
    <property type="match status" value="1"/>
</dbReference>
<evidence type="ECO:0000256" key="12">
    <source>
        <dbReference type="PIRNR" id="PIRNR015601"/>
    </source>
</evidence>
<comment type="similarity">
    <text evidence="2 12">Belongs to the RNA methyltransferase RsmE family.</text>
</comment>
<dbReference type="Gene3D" id="2.40.240.20">
    <property type="entry name" value="Hypothetical PUA domain-like, domain 1"/>
    <property type="match status" value="1"/>
</dbReference>
<comment type="subcellular location">
    <subcellularLocation>
        <location evidence="1 12">Cytoplasm</location>
    </subcellularLocation>
</comment>
<dbReference type="SUPFAM" id="SSF75217">
    <property type="entry name" value="alpha/beta knot"/>
    <property type="match status" value="1"/>
</dbReference>
<name>A0A3P7P753_9FIRM</name>
<dbReference type="PANTHER" id="PTHR30027:SF3">
    <property type="entry name" value="16S RRNA (URACIL(1498)-N(3))-METHYLTRANSFERASE"/>
    <property type="match status" value="1"/>
</dbReference>
<dbReference type="OrthoDB" id="9815641at2"/>
<keyword evidence="7 12" id="KW-0489">Methyltransferase</keyword>
<evidence type="ECO:0000256" key="1">
    <source>
        <dbReference type="ARBA" id="ARBA00004496"/>
    </source>
</evidence>
<comment type="function">
    <text evidence="10 12">Specifically methylates the N3 position of the uracil ring of uridine 1498 (m3U1498) in 16S rRNA. Acts on the fully assembled 30S ribosomal subunit.</text>
</comment>
<dbReference type="Gene3D" id="3.40.1280.10">
    <property type="match status" value="1"/>
</dbReference>
<dbReference type="CDD" id="cd18084">
    <property type="entry name" value="RsmE-like"/>
    <property type="match status" value="1"/>
</dbReference>
<dbReference type="InterPro" id="IPR015947">
    <property type="entry name" value="PUA-like_sf"/>
</dbReference>
<dbReference type="GO" id="GO:0005737">
    <property type="term" value="C:cytoplasm"/>
    <property type="evidence" value="ECO:0007669"/>
    <property type="project" value="UniProtKB-SubCell"/>
</dbReference>
<dbReference type="InterPro" id="IPR006700">
    <property type="entry name" value="RsmE"/>
</dbReference>
<evidence type="ECO:0000259" key="14">
    <source>
        <dbReference type="Pfam" id="PF20260"/>
    </source>
</evidence>
<evidence type="ECO:0000259" key="13">
    <source>
        <dbReference type="Pfam" id="PF04452"/>
    </source>
</evidence>
<accession>A0A3P7P753</accession>
<evidence type="ECO:0000256" key="5">
    <source>
        <dbReference type="ARBA" id="ARBA00022490"/>
    </source>
</evidence>
<dbReference type="Pfam" id="PF20260">
    <property type="entry name" value="PUA_4"/>
    <property type="match status" value="1"/>
</dbReference>
<evidence type="ECO:0000256" key="6">
    <source>
        <dbReference type="ARBA" id="ARBA00022552"/>
    </source>
</evidence>
<evidence type="ECO:0000256" key="3">
    <source>
        <dbReference type="ARBA" id="ARBA00012328"/>
    </source>
</evidence>
<feature type="domain" description="Ribosomal RNA small subunit methyltransferase E PUA-like" evidence="14">
    <location>
        <begin position="18"/>
        <end position="64"/>
    </location>
</feature>
<dbReference type="RefSeq" id="WP_125138326.1">
    <property type="nucleotide sequence ID" value="NZ_LR130778.1"/>
</dbReference>
<evidence type="ECO:0000256" key="7">
    <source>
        <dbReference type="ARBA" id="ARBA00022603"/>
    </source>
</evidence>
<dbReference type="InterPro" id="IPR046887">
    <property type="entry name" value="RsmE_PUA-like"/>
</dbReference>
<dbReference type="GO" id="GO:0070042">
    <property type="term" value="F:rRNA (uridine-N3-)-methyltransferase activity"/>
    <property type="evidence" value="ECO:0007669"/>
    <property type="project" value="TreeGrafter"/>
</dbReference>
<dbReference type="NCBIfam" id="TIGR00046">
    <property type="entry name" value="RsmE family RNA methyltransferase"/>
    <property type="match status" value="1"/>
</dbReference>
<feature type="domain" description="Ribosomal RNA small subunit methyltransferase E methyltransferase" evidence="13">
    <location>
        <begin position="76"/>
        <end position="239"/>
    </location>
</feature>